<feature type="transmembrane region" description="Helical" evidence="7">
    <location>
        <begin position="21"/>
        <end position="37"/>
    </location>
</feature>
<evidence type="ECO:0000256" key="4">
    <source>
        <dbReference type="ARBA" id="ARBA00022692"/>
    </source>
</evidence>
<comment type="subcellular location">
    <subcellularLocation>
        <location evidence="1">Cell inner membrane</location>
    </subcellularLocation>
</comment>
<feature type="domain" description="Mce/MlaD" evidence="8">
    <location>
        <begin position="638"/>
        <end position="728"/>
    </location>
</feature>
<dbReference type="InterPro" id="IPR051800">
    <property type="entry name" value="PqiA-PqiB_transport"/>
</dbReference>
<protein>
    <submittedName>
        <fullName evidence="9">MlaD family protein</fullName>
    </submittedName>
</protein>
<evidence type="ECO:0000313" key="10">
    <source>
        <dbReference type="Proteomes" id="UP001164748"/>
    </source>
</evidence>
<evidence type="ECO:0000313" key="9">
    <source>
        <dbReference type="EMBL" id="WBA09860.1"/>
    </source>
</evidence>
<evidence type="ECO:0000256" key="3">
    <source>
        <dbReference type="ARBA" id="ARBA00022519"/>
    </source>
</evidence>
<feature type="domain" description="Mce/MlaD" evidence="8">
    <location>
        <begin position="158"/>
        <end position="218"/>
    </location>
</feature>
<proteinExistence type="predicted"/>
<evidence type="ECO:0000259" key="8">
    <source>
        <dbReference type="Pfam" id="PF02470"/>
    </source>
</evidence>
<dbReference type="Pfam" id="PF02470">
    <property type="entry name" value="MlaD"/>
    <property type="match status" value="7"/>
</dbReference>
<keyword evidence="3" id="KW-0997">Cell inner membrane</keyword>
<organism evidence="9 10">
    <name type="scientific">Salinivibrio kushneri</name>
    <dbReference type="NCBI Taxonomy" id="1908198"/>
    <lineage>
        <taxon>Bacteria</taxon>
        <taxon>Pseudomonadati</taxon>
        <taxon>Pseudomonadota</taxon>
        <taxon>Gammaproteobacteria</taxon>
        <taxon>Vibrionales</taxon>
        <taxon>Vibrionaceae</taxon>
        <taxon>Salinivibrio</taxon>
    </lineage>
</organism>
<feature type="domain" description="Mce/MlaD" evidence="8">
    <location>
        <begin position="44"/>
        <end position="135"/>
    </location>
</feature>
<dbReference type="Proteomes" id="UP001164748">
    <property type="component" value="Chromosome"/>
</dbReference>
<gene>
    <name evidence="9" type="ORF">N8M53_06610</name>
</gene>
<dbReference type="AlphaFoldDB" id="A0AA47KMT1"/>
<dbReference type="PANTHER" id="PTHR30462:SF0">
    <property type="entry name" value="INTERMEMBRANE TRANSPORT PROTEIN YEBT"/>
    <property type="match status" value="1"/>
</dbReference>
<keyword evidence="5 7" id="KW-1133">Transmembrane helix</keyword>
<feature type="domain" description="Mce/MlaD" evidence="8">
    <location>
        <begin position="522"/>
        <end position="587"/>
    </location>
</feature>
<evidence type="ECO:0000256" key="1">
    <source>
        <dbReference type="ARBA" id="ARBA00004533"/>
    </source>
</evidence>
<accession>A0AA47KMT1</accession>
<evidence type="ECO:0000256" key="7">
    <source>
        <dbReference type="SAM" id="Phobius"/>
    </source>
</evidence>
<sequence>MSDKQDIPSPIVKTSYGLSPLWILPVLALLMAAWLLFQSISEAGQRIQILFSDAQGLEAGQTTIRYQGLEVGKVRNITLADDLDGIYVDANIYPEATQLLTSGTEFWLVKPRASVTGISGLETLVSGNYIALQPGDGESSLSFVARNEPPTDMAEKAGTTVKLHAPTLGSLNVGSPVYYRKIRVGEIYSYRLDEDAQGVTLSALIEPPFAHLIKTDSRFWSVSGLKANVDVSGVDVQLDSVASLIAGGIAFDSPDTSPRSDTARSFKLYQSLAQAARGQSIQIALPAQHGLPKTGAKITYQGLEVGEITRIEVRKNQPRPIAHAQIDPSMTWLLNQETYFQVEQPQIGFSGLKNLGNLVLGNYLALNPGSQDADKAKPDHIFTARTWHQQQKQLTNALTVTLTADDAYGLTQHTKVLHRGIQVGFIDRVDLNESDTVTVKVVIYPEYRHLVKQQSQFFILGGITGEFSGEGLNVVVPAMEQIADPALSFTSEGAKGVKKTYPLYTSPIQAKHAKQDARGETRFTLIASRMPSVSEGSPVMYRNFVVGHVEGYQLNGSSVSIAITVNNRYKHLINPQTVFWNQSGLDIKANLSGVEINTGSLRSLVNGGIAFGTMPGISNKRNGDWKLYPSKQEAAQYGVDIRLTVDQANGVKVGSAIRYQGVDVGEVITLSPNFEQENVTIQARLYPEYKTALARSGSYFWLTQPVLSLTKTENLDSLFGTYISVVPGEGDFTQQFTLHDSPKYPKGLTLILESDARHSIAPGTPVLHRDIEVGIVSNVQLGELSDRVVFELQIAPQFAHLVRENTVFWNESGVDVSIGLTGADLKSGTIDSLLKGGIAFSTPDDQPLQPIATNQRHFLLHSEGKKAWQAWRTAIPKP</sequence>
<dbReference type="GO" id="GO:0005886">
    <property type="term" value="C:plasma membrane"/>
    <property type="evidence" value="ECO:0007669"/>
    <property type="project" value="UniProtKB-SubCell"/>
</dbReference>
<dbReference type="InterPro" id="IPR003399">
    <property type="entry name" value="Mce/MlaD"/>
</dbReference>
<reference evidence="9" key="1">
    <citation type="submission" date="2022-09" db="EMBL/GenBank/DDBJ databases">
        <authorList>
            <person name="Li Z.-J."/>
        </authorList>
    </citation>
    <scope>NUCLEOTIDE SEQUENCE</scope>
    <source>
        <strain evidence="9">TGB11</strain>
    </source>
</reference>
<feature type="domain" description="Mce/MlaD" evidence="8">
    <location>
        <begin position="398"/>
        <end position="459"/>
    </location>
</feature>
<keyword evidence="6 7" id="KW-0472">Membrane</keyword>
<dbReference type="PANTHER" id="PTHR30462">
    <property type="entry name" value="INTERMEMBRANE TRANSPORT PROTEIN PQIB-RELATED"/>
    <property type="match status" value="1"/>
</dbReference>
<feature type="domain" description="Mce/MlaD" evidence="8">
    <location>
        <begin position="749"/>
        <end position="816"/>
    </location>
</feature>
<keyword evidence="4 7" id="KW-0812">Transmembrane</keyword>
<dbReference type="EMBL" id="CP114588">
    <property type="protein sequence ID" value="WBA09860.1"/>
    <property type="molecule type" value="Genomic_DNA"/>
</dbReference>
<evidence type="ECO:0000256" key="5">
    <source>
        <dbReference type="ARBA" id="ARBA00022989"/>
    </source>
</evidence>
<name>A0AA47KMT1_9GAMM</name>
<feature type="domain" description="Mce/MlaD" evidence="8">
    <location>
        <begin position="278"/>
        <end position="347"/>
    </location>
</feature>
<evidence type="ECO:0000256" key="2">
    <source>
        <dbReference type="ARBA" id="ARBA00022475"/>
    </source>
</evidence>
<dbReference type="RefSeq" id="WP_269579945.1">
    <property type="nucleotide sequence ID" value="NZ_CP114588.1"/>
</dbReference>
<evidence type="ECO:0000256" key="6">
    <source>
        <dbReference type="ARBA" id="ARBA00023136"/>
    </source>
</evidence>
<keyword evidence="2" id="KW-1003">Cell membrane</keyword>